<dbReference type="InterPro" id="IPR000073">
    <property type="entry name" value="AB_hydrolase_1"/>
</dbReference>
<dbReference type="InterPro" id="IPR051601">
    <property type="entry name" value="Serine_prot/Carboxylest_S33"/>
</dbReference>
<evidence type="ECO:0000313" key="7">
    <source>
        <dbReference type="Proteomes" id="UP000800039"/>
    </source>
</evidence>
<dbReference type="EMBL" id="ML976615">
    <property type="protein sequence ID" value="KAF1848828.1"/>
    <property type="molecule type" value="Genomic_DNA"/>
</dbReference>
<dbReference type="RefSeq" id="XP_040791391.1">
    <property type="nucleotide sequence ID" value="XM_040938711.1"/>
</dbReference>
<feature type="signal peptide" evidence="3">
    <location>
        <begin position="1"/>
        <end position="19"/>
    </location>
</feature>
<dbReference type="PANTHER" id="PTHR43248">
    <property type="entry name" value="2-SUCCINYL-6-HYDROXY-2,4-CYCLOHEXADIENE-1-CARBOXYLATE SYNTHASE"/>
    <property type="match status" value="1"/>
</dbReference>
<dbReference type="Gene3D" id="3.40.50.1820">
    <property type="entry name" value="alpha/beta hydrolase"/>
    <property type="match status" value="1"/>
</dbReference>
<feature type="domain" description="AB hydrolase-1" evidence="4">
    <location>
        <begin position="94"/>
        <end position="255"/>
    </location>
</feature>
<proteinExistence type="inferred from homology"/>
<accession>A0A9P4LBQ4</accession>
<organism evidence="6 7">
    <name type="scientific">Cucurbitaria berberidis CBS 394.84</name>
    <dbReference type="NCBI Taxonomy" id="1168544"/>
    <lineage>
        <taxon>Eukaryota</taxon>
        <taxon>Fungi</taxon>
        <taxon>Dikarya</taxon>
        <taxon>Ascomycota</taxon>
        <taxon>Pezizomycotina</taxon>
        <taxon>Dothideomycetes</taxon>
        <taxon>Pleosporomycetidae</taxon>
        <taxon>Pleosporales</taxon>
        <taxon>Pleosporineae</taxon>
        <taxon>Cucurbitariaceae</taxon>
        <taxon>Cucurbitaria</taxon>
    </lineage>
</organism>
<keyword evidence="2" id="KW-0378">Hydrolase</keyword>
<reference evidence="6" key="1">
    <citation type="submission" date="2020-01" db="EMBL/GenBank/DDBJ databases">
        <authorList>
            <consortium name="DOE Joint Genome Institute"/>
            <person name="Haridas S."/>
            <person name="Albert R."/>
            <person name="Binder M."/>
            <person name="Bloem J."/>
            <person name="Labutti K."/>
            <person name="Salamov A."/>
            <person name="Andreopoulos B."/>
            <person name="Baker S.E."/>
            <person name="Barry K."/>
            <person name="Bills G."/>
            <person name="Bluhm B.H."/>
            <person name="Cannon C."/>
            <person name="Castanera R."/>
            <person name="Culley D.E."/>
            <person name="Daum C."/>
            <person name="Ezra D."/>
            <person name="Gonzalez J.B."/>
            <person name="Henrissat B."/>
            <person name="Kuo A."/>
            <person name="Liang C."/>
            <person name="Lipzen A."/>
            <person name="Lutzoni F."/>
            <person name="Magnuson J."/>
            <person name="Mondo S."/>
            <person name="Nolan M."/>
            <person name="Ohm R."/>
            <person name="Pangilinan J."/>
            <person name="Park H.-J."/>
            <person name="Ramirez L."/>
            <person name="Alfaro M."/>
            <person name="Sun H."/>
            <person name="Tritt A."/>
            <person name="Yoshinaga Y."/>
            <person name="Zwiers L.-H."/>
            <person name="Turgeon B.G."/>
            <person name="Goodwin S.B."/>
            <person name="Spatafora J.W."/>
            <person name="Crous P.W."/>
            <person name="Grigoriev I.V."/>
        </authorList>
    </citation>
    <scope>NUCLEOTIDE SEQUENCE</scope>
    <source>
        <strain evidence="6">CBS 394.84</strain>
    </source>
</reference>
<feature type="domain" description="Peptidase S33 tripeptidyl aminopeptidase-like C-terminal" evidence="5">
    <location>
        <begin position="464"/>
        <end position="538"/>
    </location>
</feature>
<dbReference type="SUPFAM" id="SSF53474">
    <property type="entry name" value="alpha/beta-Hydrolases"/>
    <property type="match status" value="1"/>
</dbReference>
<dbReference type="AlphaFoldDB" id="A0A9P4LBQ4"/>
<dbReference type="InterPro" id="IPR013595">
    <property type="entry name" value="Pept_S33_TAP-like_C"/>
</dbReference>
<dbReference type="OrthoDB" id="425534at2759"/>
<dbReference type="GO" id="GO:0016787">
    <property type="term" value="F:hydrolase activity"/>
    <property type="evidence" value="ECO:0007669"/>
    <property type="project" value="UniProtKB-KW"/>
</dbReference>
<dbReference type="Pfam" id="PF00561">
    <property type="entry name" value="Abhydrolase_1"/>
    <property type="match status" value="1"/>
</dbReference>
<name>A0A9P4LBQ4_9PLEO</name>
<evidence type="ECO:0000256" key="2">
    <source>
        <dbReference type="ARBA" id="ARBA00022801"/>
    </source>
</evidence>
<evidence type="ECO:0000313" key="6">
    <source>
        <dbReference type="EMBL" id="KAF1848828.1"/>
    </source>
</evidence>
<evidence type="ECO:0000259" key="4">
    <source>
        <dbReference type="Pfam" id="PF00561"/>
    </source>
</evidence>
<gene>
    <name evidence="6" type="ORF">K460DRAFT_81320</name>
</gene>
<keyword evidence="3" id="KW-0732">Signal</keyword>
<dbReference type="GeneID" id="63855968"/>
<protein>
    <submittedName>
        <fullName evidence="6">Alpha/beta-hydrolase</fullName>
    </submittedName>
</protein>
<evidence type="ECO:0000259" key="5">
    <source>
        <dbReference type="Pfam" id="PF08386"/>
    </source>
</evidence>
<sequence length="565" mass="61660">MSRIASFVAIGLLASAVSALPSSERWTKRISNNTEMIYSFEDLPHSTDLQWTPCYDRYHCANLEVPLDYAEPDVGTTIVAFIRQKAANSTGQDVIFNPGGPGGSGIEYILSGGGDQLVNFTGGKYDVVSFDPRGVNNSGIALTCFPDNPEARDAYYASLQTSLPSLNEQYYQAVALGQWCMEANNDTFAKYAGTSAVVQDMMHFTELQAALDGVKKPEEAEIWYIGGSYGTVIGHTLAAMYPDRIGRIVVDANVNSEDHYNGLKKTAIEDADDCYGWFFDLCYKAGLEKCAFAGKSGSASDIKKRFDNLLAQLEKAPVVLNDTHIDPLLSRGPQIVTKDRVLTVGFRTLYRPFTEFAYLAKGLAGLEKNNATAWIAVEQELNQPGNPGPFNYTTIAMQEVLTFVTAVDAAGRSPIKNVDDYIKVAGEVERLSVYAGKGYASTNVLITAGLNMTPPKSQRFLGFKKTKTKTPIFFMNPSADPITPIASAKHMLQFFEGSVLLEQNSVGHSVTSGSSLCTLGHLRRYLNNATLPKAGTVCETDTKPLVDSPSLQKRSLPFVPMHLQR</sequence>
<dbReference type="Proteomes" id="UP000800039">
    <property type="component" value="Unassembled WGS sequence"/>
</dbReference>
<keyword evidence="7" id="KW-1185">Reference proteome</keyword>
<evidence type="ECO:0000256" key="3">
    <source>
        <dbReference type="SAM" id="SignalP"/>
    </source>
</evidence>
<dbReference type="Pfam" id="PF08386">
    <property type="entry name" value="Abhydrolase_4"/>
    <property type="match status" value="1"/>
</dbReference>
<comment type="caution">
    <text evidence="6">The sequence shown here is derived from an EMBL/GenBank/DDBJ whole genome shotgun (WGS) entry which is preliminary data.</text>
</comment>
<dbReference type="InterPro" id="IPR029058">
    <property type="entry name" value="AB_hydrolase_fold"/>
</dbReference>
<feature type="chain" id="PRO_5040251143" evidence="3">
    <location>
        <begin position="20"/>
        <end position="565"/>
    </location>
</feature>
<comment type="similarity">
    <text evidence="1">Belongs to the peptidase S33 family.</text>
</comment>
<dbReference type="PANTHER" id="PTHR43248:SF25">
    <property type="entry name" value="AB HYDROLASE-1 DOMAIN-CONTAINING PROTEIN-RELATED"/>
    <property type="match status" value="1"/>
</dbReference>
<evidence type="ECO:0000256" key="1">
    <source>
        <dbReference type="ARBA" id="ARBA00010088"/>
    </source>
</evidence>